<name>H8WXI6_CANO9</name>
<dbReference type="CDD" id="cd00586">
    <property type="entry name" value="4HBT"/>
    <property type="match status" value="1"/>
</dbReference>
<dbReference type="OrthoDB" id="265761at2759"/>
<keyword evidence="2" id="KW-0732">Signal</keyword>
<dbReference type="EMBL" id="HE681719">
    <property type="protein sequence ID" value="CCG21492.1"/>
    <property type="molecule type" value="Genomic_DNA"/>
</dbReference>
<dbReference type="HOGENOM" id="CLU_040660_3_0_1"/>
<dbReference type="GeneID" id="14537394"/>
<dbReference type="RefSeq" id="XP_003866930.1">
    <property type="nucleotide sequence ID" value="XM_003866882.1"/>
</dbReference>
<dbReference type="Pfam" id="PF13279">
    <property type="entry name" value="4HBT_2"/>
    <property type="match status" value="1"/>
</dbReference>
<reference evidence="3 4" key="1">
    <citation type="journal article" date="2012" name="PLoS ONE">
        <title>Sequence and analysis of the genome of the pathogenic yeast Candida orthopsilosis.</title>
        <authorList>
            <person name="Riccombeni A."/>
            <person name="Vidanes G."/>
            <person name="Proux-Wera E."/>
            <person name="Wolfe K.H."/>
            <person name="Butler G."/>
        </authorList>
    </citation>
    <scope>NUCLEOTIDE SEQUENCE [LARGE SCALE GENOMIC DNA]</scope>
    <source>
        <strain evidence="3 4">Co 90-125</strain>
    </source>
</reference>
<accession>H8WXI6</accession>
<dbReference type="eggNOG" id="KOG4366">
    <property type="taxonomic scope" value="Eukaryota"/>
</dbReference>
<gene>
    <name evidence="3" type="ORF">CORT_0A11070</name>
</gene>
<dbReference type="KEGG" id="cot:CORT_0A11070"/>
<keyword evidence="4" id="KW-1185">Reference proteome</keyword>
<evidence type="ECO:0000313" key="3">
    <source>
        <dbReference type="EMBL" id="CCG21492.1"/>
    </source>
</evidence>
<evidence type="ECO:0008006" key="5">
    <source>
        <dbReference type="Google" id="ProtNLM"/>
    </source>
</evidence>
<proteinExistence type="inferred from homology"/>
<evidence type="ECO:0000313" key="4">
    <source>
        <dbReference type="Proteomes" id="UP000005018"/>
    </source>
</evidence>
<dbReference type="AlphaFoldDB" id="H8WXI6"/>
<comment type="similarity">
    <text evidence="1">Belongs to the lcsJ thioesterase family.</text>
</comment>
<dbReference type="PANTHER" id="PTHR12475:SF4">
    <property type="entry name" value="PROTEIN THEM6"/>
    <property type="match status" value="1"/>
</dbReference>
<dbReference type="Gene3D" id="3.10.129.10">
    <property type="entry name" value="Hotdog Thioesterase"/>
    <property type="match status" value="1"/>
</dbReference>
<protein>
    <recommendedName>
        <fullName evidence="5">Thioesterase</fullName>
    </recommendedName>
</protein>
<evidence type="ECO:0000256" key="1">
    <source>
        <dbReference type="ARBA" id="ARBA00038476"/>
    </source>
</evidence>
<sequence length="243" mass="28647">MISIKWVLAAIYLVLCHKTAPLSHPIRFYYQSIKGLFHSRFKNKDVTKYNSFNLGSPDKLFKYITWHSRVSPMEIDLFMHKNNSTYFVDLDIARTKLLVCLLQQYWWNAYENKSGEFGKTKGSFGNIPYTPLGTVQCSFKRELTIFEKYDINSRILAWDKKWLFVLSTFTTIDPKTKDKRINAIALTKYVFKKKRLTIPPVEYLRYCNLLDEKNEEINARNIELVKHMIDTGDLDALAEEFLK</sequence>
<dbReference type="PANTHER" id="PTHR12475">
    <property type="match status" value="1"/>
</dbReference>
<feature type="signal peptide" evidence="2">
    <location>
        <begin position="1"/>
        <end position="16"/>
    </location>
</feature>
<dbReference type="InterPro" id="IPR029069">
    <property type="entry name" value="HotDog_dom_sf"/>
</dbReference>
<dbReference type="Proteomes" id="UP000005018">
    <property type="component" value="Chromosome 1"/>
</dbReference>
<dbReference type="InterPro" id="IPR051490">
    <property type="entry name" value="THEM6_lcsJ_thioesterase"/>
</dbReference>
<evidence type="ECO:0000256" key="2">
    <source>
        <dbReference type="SAM" id="SignalP"/>
    </source>
</evidence>
<dbReference type="SUPFAM" id="SSF54637">
    <property type="entry name" value="Thioesterase/thiol ester dehydrase-isomerase"/>
    <property type="match status" value="1"/>
</dbReference>
<organism evidence="3 4">
    <name type="scientific">Candida orthopsilosis (strain 90-125)</name>
    <name type="common">Yeast</name>
    <dbReference type="NCBI Taxonomy" id="1136231"/>
    <lineage>
        <taxon>Eukaryota</taxon>
        <taxon>Fungi</taxon>
        <taxon>Dikarya</taxon>
        <taxon>Ascomycota</taxon>
        <taxon>Saccharomycotina</taxon>
        <taxon>Pichiomycetes</taxon>
        <taxon>Debaryomycetaceae</taxon>
        <taxon>Candida/Lodderomyces clade</taxon>
        <taxon>Candida</taxon>
    </lineage>
</organism>
<feature type="chain" id="PRO_5003616186" description="Thioesterase" evidence="2">
    <location>
        <begin position="17"/>
        <end position="243"/>
    </location>
</feature>